<dbReference type="SUPFAM" id="SSF52317">
    <property type="entry name" value="Class I glutamine amidotransferase-like"/>
    <property type="match status" value="1"/>
</dbReference>
<dbReference type="Gene3D" id="3.40.50.880">
    <property type="match status" value="1"/>
</dbReference>
<dbReference type="Pfam" id="PF01965">
    <property type="entry name" value="DJ-1_PfpI"/>
    <property type="match status" value="1"/>
</dbReference>
<dbReference type="CDD" id="cd03139">
    <property type="entry name" value="GATase1_PfpI_2"/>
    <property type="match status" value="1"/>
</dbReference>
<protein>
    <submittedName>
        <fullName evidence="2">DJ-1/PfpI family protein</fullName>
    </submittedName>
</protein>
<keyword evidence="3" id="KW-1185">Reference proteome</keyword>
<name>A0ABP9FP19_9MICC</name>
<accession>A0ABP9FP19</accession>
<sequence>MMSALRVVAIAFPGITQLDLTGPLQVLAKLPGATIDVAWHRIEPILTDSGFSILPSTSFESAPQADVLMIPGGQGALELMEDEAALAFVRRQAAHARYVTSVCTGAFVLGAAGLLRGRRATTHWASLSLLSLLGAIPEQDRVVRDGNLVTGGGVTSGIDFALVLAAEIYGSEVAKEIQLAIEYDPQPPFTSGSPAGAEVDKDLVASMSAAMIELREPQVARAAHKLLTES</sequence>
<dbReference type="PANTHER" id="PTHR43130">
    <property type="entry name" value="ARAC-FAMILY TRANSCRIPTIONAL REGULATOR"/>
    <property type="match status" value="1"/>
</dbReference>
<dbReference type="EMBL" id="BAABLW010000001">
    <property type="protein sequence ID" value="GAA4910988.1"/>
    <property type="molecule type" value="Genomic_DNA"/>
</dbReference>
<reference evidence="3" key="1">
    <citation type="journal article" date="2019" name="Int. J. Syst. Evol. Microbiol.">
        <title>The Global Catalogue of Microorganisms (GCM) 10K type strain sequencing project: providing services to taxonomists for standard genome sequencing and annotation.</title>
        <authorList>
            <consortium name="The Broad Institute Genomics Platform"/>
            <consortium name="The Broad Institute Genome Sequencing Center for Infectious Disease"/>
            <person name="Wu L."/>
            <person name="Ma J."/>
        </authorList>
    </citation>
    <scope>NUCLEOTIDE SEQUENCE [LARGE SCALE GENOMIC DNA]</scope>
    <source>
        <strain evidence="3">JCM 19129</strain>
    </source>
</reference>
<evidence type="ECO:0000313" key="2">
    <source>
        <dbReference type="EMBL" id="GAA4910988.1"/>
    </source>
</evidence>
<dbReference type="Proteomes" id="UP001500368">
    <property type="component" value="Unassembled WGS sequence"/>
</dbReference>
<dbReference type="PANTHER" id="PTHR43130:SF2">
    <property type="entry name" value="DJ-1_PFPI DOMAIN-CONTAINING PROTEIN"/>
    <property type="match status" value="1"/>
</dbReference>
<evidence type="ECO:0000313" key="3">
    <source>
        <dbReference type="Proteomes" id="UP001500368"/>
    </source>
</evidence>
<gene>
    <name evidence="2" type="ORF">GCM10025790_01500</name>
</gene>
<dbReference type="InterPro" id="IPR052158">
    <property type="entry name" value="INH-QAR"/>
</dbReference>
<dbReference type="RefSeq" id="WP_345476220.1">
    <property type="nucleotide sequence ID" value="NZ_BAABLW010000001.1"/>
</dbReference>
<feature type="domain" description="DJ-1/PfpI" evidence="1">
    <location>
        <begin position="6"/>
        <end position="165"/>
    </location>
</feature>
<evidence type="ECO:0000259" key="1">
    <source>
        <dbReference type="Pfam" id="PF01965"/>
    </source>
</evidence>
<dbReference type="InterPro" id="IPR029062">
    <property type="entry name" value="Class_I_gatase-like"/>
</dbReference>
<dbReference type="InterPro" id="IPR002818">
    <property type="entry name" value="DJ-1/PfpI"/>
</dbReference>
<comment type="caution">
    <text evidence="2">The sequence shown here is derived from an EMBL/GenBank/DDBJ whole genome shotgun (WGS) entry which is preliminary data.</text>
</comment>
<organism evidence="2 3">
    <name type="scientific">Nesterenkonia rhizosphaerae</name>
    <dbReference type="NCBI Taxonomy" id="1348272"/>
    <lineage>
        <taxon>Bacteria</taxon>
        <taxon>Bacillati</taxon>
        <taxon>Actinomycetota</taxon>
        <taxon>Actinomycetes</taxon>
        <taxon>Micrococcales</taxon>
        <taxon>Micrococcaceae</taxon>
        <taxon>Nesterenkonia</taxon>
    </lineage>
</organism>
<proteinExistence type="predicted"/>